<dbReference type="InterPro" id="IPR000396">
    <property type="entry name" value="Pdiesterase2"/>
</dbReference>
<dbReference type="AlphaFoldDB" id="A0A8J5UND2"/>
<dbReference type="PANTHER" id="PTHR28283:SF1">
    <property type="entry name" value="3',5'-CYCLIC-NUCLEOTIDE PHOSPHODIESTERASE 1"/>
    <property type="match status" value="1"/>
</dbReference>
<comment type="caution">
    <text evidence="3">The sequence shown here is derived from an EMBL/GenBank/DDBJ whole genome shotgun (WGS) entry which is preliminary data.</text>
</comment>
<sequence length="390" mass="44293">MSFEITFLGSSGGPLEGNTCSILIKPSHLSYQTIIDHKLSDEILCIDAGSGLGRLSEIIHQESLTKKPHSKMLTFYEDAKPMTYYYHHKIHITTPFKDFRPHRALFHAQKLFNIIKTFLITHPHLDHVASLVINSAGFTNSPAKSILGAKQTTNALQRHLFNGIIWPNMPSFEVVNLVPIAFDKSITINNNAYTIYMFEISHGEFNKFDDHRRRSIIVQPIMNGTLADQRQGHYVSSAYLIKHNMTSSSLLIFGDFESDKISHLNHNIKIWKTIAPLIIEHKLKGIVMECSNTSNVPDDELYGHLTPQYIIYELNRLNDECKKLDPATKQPLRGLDIIVDHVKEPIIDFESDENVKEPRGRILDELNRLNQKEGLGCRFSIALSGVSILL</sequence>
<dbReference type="PROSITE" id="PS00607">
    <property type="entry name" value="PDEASE_II"/>
    <property type="match status" value="1"/>
</dbReference>
<accession>A0A8J5UND2</accession>
<dbReference type="RefSeq" id="XP_049263968.1">
    <property type="nucleotide sequence ID" value="XM_049406527.1"/>
</dbReference>
<dbReference type="GeneID" id="73469546"/>
<dbReference type="InterPro" id="IPR024225">
    <property type="entry name" value="cAMP-PdiesteraseII_CS"/>
</dbReference>
<evidence type="ECO:0000256" key="1">
    <source>
        <dbReference type="ARBA" id="ARBA00022801"/>
    </source>
</evidence>
<proteinExistence type="inferred from homology"/>
<protein>
    <submittedName>
        <fullName evidence="3">PDE1</fullName>
    </submittedName>
</protein>
<evidence type="ECO:0000313" key="3">
    <source>
        <dbReference type="EMBL" id="KAG7663736.1"/>
    </source>
</evidence>
<evidence type="ECO:0000256" key="2">
    <source>
        <dbReference type="PIRNR" id="PIRNR000962"/>
    </source>
</evidence>
<organism evidence="3 4">
    <name type="scientific">[Candida] subhashii</name>
    <dbReference type="NCBI Taxonomy" id="561895"/>
    <lineage>
        <taxon>Eukaryota</taxon>
        <taxon>Fungi</taxon>
        <taxon>Dikarya</taxon>
        <taxon>Ascomycota</taxon>
        <taxon>Saccharomycotina</taxon>
        <taxon>Pichiomycetes</taxon>
        <taxon>Debaryomycetaceae</taxon>
        <taxon>Spathaspora</taxon>
    </lineage>
</organism>
<dbReference type="GO" id="GO:0004115">
    <property type="term" value="F:3',5'-cyclic-AMP phosphodiesterase activity"/>
    <property type="evidence" value="ECO:0007669"/>
    <property type="project" value="InterPro"/>
</dbReference>
<dbReference type="CDD" id="cd07735">
    <property type="entry name" value="class_II_PDE_MBL-fold"/>
    <property type="match status" value="1"/>
</dbReference>
<dbReference type="OrthoDB" id="258495at2759"/>
<name>A0A8J5UND2_9ASCO</name>
<evidence type="ECO:0000313" key="4">
    <source>
        <dbReference type="Proteomes" id="UP000694255"/>
    </source>
</evidence>
<dbReference type="GO" id="GO:0047555">
    <property type="term" value="F:3',5'-cyclic-GMP phosphodiesterase activity"/>
    <property type="evidence" value="ECO:0007669"/>
    <property type="project" value="TreeGrafter"/>
</dbReference>
<reference evidence="3 4" key="1">
    <citation type="journal article" date="2021" name="DNA Res.">
        <title>Genome analysis of Candida subhashii reveals its hybrid nature and dual mitochondrial genome conformations.</title>
        <authorList>
            <person name="Mixao V."/>
            <person name="Hegedusova E."/>
            <person name="Saus E."/>
            <person name="Pryszcz L.P."/>
            <person name="Cillingova A."/>
            <person name="Nosek J."/>
            <person name="Gabaldon T."/>
        </authorList>
    </citation>
    <scope>NUCLEOTIDE SEQUENCE [LARGE SCALE GENOMIC DNA]</scope>
    <source>
        <strain evidence="3 4">CBS 10753</strain>
    </source>
</reference>
<dbReference type="EMBL" id="JAGSYN010000120">
    <property type="protein sequence ID" value="KAG7663736.1"/>
    <property type="molecule type" value="Genomic_DNA"/>
</dbReference>
<gene>
    <name evidence="3" type="ORF">J8A68_002745</name>
</gene>
<keyword evidence="4" id="KW-1185">Reference proteome</keyword>
<keyword evidence="1 2" id="KW-0378">Hydrolase</keyword>
<dbReference type="PANTHER" id="PTHR28283">
    <property type="entry name" value="3',5'-CYCLIC-NUCLEOTIDE PHOSPHODIESTERASE 1"/>
    <property type="match status" value="1"/>
</dbReference>
<dbReference type="Proteomes" id="UP000694255">
    <property type="component" value="Unassembled WGS sequence"/>
</dbReference>
<comment type="similarity">
    <text evidence="2">Belongs to the cyclic nucleotide phosphodiesterase class-II family.</text>
</comment>
<dbReference type="Pfam" id="PF02112">
    <property type="entry name" value="PDEase_II"/>
    <property type="match status" value="1"/>
</dbReference>
<dbReference type="PIRSF" id="PIRSF000962">
    <property type="entry name" value="Cyc_nuc_PDEase"/>
    <property type="match status" value="1"/>
</dbReference>
<dbReference type="GO" id="GO:0006198">
    <property type="term" value="P:cAMP catabolic process"/>
    <property type="evidence" value="ECO:0007669"/>
    <property type="project" value="InterPro"/>
</dbReference>
<dbReference type="GO" id="GO:1902660">
    <property type="term" value="P:negative regulation of glucose mediated signaling pathway"/>
    <property type="evidence" value="ECO:0007669"/>
    <property type="project" value="TreeGrafter"/>
</dbReference>
<keyword evidence="2" id="KW-0114">cAMP</keyword>